<dbReference type="PRINTS" id="PR00109">
    <property type="entry name" value="TYRKINASE"/>
</dbReference>
<keyword evidence="3 7" id="KW-0547">Nucleotide-binding</keyword>
<keyword evidence="9" id="KW-0732">Signal</keyword>
<comment type="caution">
    <text evidence="11">The sequence shown here is derived from an EMBL/GenBank/DDBJ whole genome shotgun (WGS) entry which is preliminary data.</text>
</comment>
<keyword evidence="8" id="KW-0812">Transmembrane</keyword>
<dbReference type="GO" id="GO:0016477">
    <property type="term" value="P:cell migration"/>
    <property type="evidence" value="ECO:0007669"/>
    <property type="project" value="TreeGrafter"/>
</dbReference>
<dbReference type="PANTHER" id="PTHR24416">
    <property type="entry name" value="TYROSINE-PROTEIN KINASE RECEPTOR"/>
    <property type="match status" value="1"/>
</dbReference>
<dbReference type="PANTHER" id="PTHR24416:SF564">
    <property type="entry name" value="MACROPHAGE-STIMULATING PROTEIN RECEPTOR"/>
    <property type="match status" value="1"/>
</dbReference>
<evidence type="ECO:0000256" key="7">
    <source>
        <dbReference type="PROSITE-ProRule" id="PRU10141"/>
    </source>
</evidence>
<dbReference type="PROSITE" id="PS00107">
    <property type="entry name" value="PROTEIN_KINASE_ATP"/>
    <property type="match status" value="1"/>
</dbReference>
<keyword evidence="5 7" id="KW-0067">ATP-binding</keyword>
<sequence length="996" mass="112350">MHTARISILIVLWEFTRLKNIVAGSENPTGIHLDRVEGLAVQCGYNLIAVGSRQLISIYSQDLKKDKHIGELVGSIPLSKPVSDSGFLELKFISESQLFYCDAYSCSLCEASNKVWSCEALVLSWNGESSTSILDISSAYSHEKGKLFVRVAELTRAAVLAFTINNTRSSLPVQSAPDAPYIRGFSTVSGFARGMYIYFVGSAVQPYEPFINSNLGNENRTITKITRICSSDLTSQLESRIDLAIDCGFGDVNKRVEASYYDAVHDQITVVLKNDNHNWSICAFSMTDVEERFNRDWDLCQKTTNRDSAMNCQTAVSAADLDDQCYIFTRKADAFRMQTCIRFGQDVHRIYDNCNLHQHEENSYRYGWLEDFRPLVGTPIASVTANIERVVSVLPDFENEALFIGGFSGSSMLLLRVSWQPDGLPLHSRIFWKRRSFPSSRFPMCLDSNEKTLFMLNSTTVIRNQISCAGLYSTCEDLAEGGWQDPLSCIWCPDEHRLAVTSSYDKLGCLHPITKTCPPLIDHANRNEHAEWEIFGSNMDRMQDIEVYVCEEKCQVNRQLSSSTKLLCSLPEDSDQDAACNVRVVGRLEGYNAFTLEVKKTTHSVALMTERSSSSRTWKEIVAVVVVVIILAVLGVIICLARKKMRKKGSTMEISNSNVYDDGIERYLSKLEHNLVDFVSPYEQMFRDIDNRLKIDFSSLHIEEEIGRGHFGIVSRATYIAPDGTTKKVACKILKQTAGIGDFITEGITMGRFNHPNLMQLVGIAFTDGKIPVIVTDYMENGDLRTYLRDDSKVITLRSLLRFACQIAQGMEHLHSCRSVHCDLAARNCMLDNDLNIKIGDFGLCRRVSDDSEAYEPSNKHRDVPFPWMAPEAIISETFTFQNDVWAYGIVLWELTTRGLTPYGGKKGIEIIEFLRANRRLQMPEYCPAQLYHEIMLPCWHADPQKRPTFAELVVSLNRLVDSMETNQSQELCSNYEKISVLRSDSAFGIQGFVNS</sequence>
<comment type="subcellular location">
    <subcellularLocation>
        <location evidence="1">Membrane</location>
        <topology evidence="1">Single-pass membrane protein</topology>
    </subcellularLocation>
</comment>
<reference evidence="11" key="1">
    <citation type="submission" date="2023-07" db="EMBL/GenBank/DDBJ databases">
        <authorList>
            <consortium name="CYATHOMIX"/>
        </authorList>
    </citation>
    <scope>NUCLEOTIDE SEQUENCE</scope>
    <source>
        <strain evidence="11">N/A</strain>
    </source>
</reference>
<feature type="chain" id="PRO_5041423600" description="Protein kinase domain-containing protein" evidence="9">
    <location>
        <begin position="19"/>
        <end position="996"/>
    </location>
</feature>
<evidence type="ECO:0000256" key="1">
    <source>
        <dbReference type="ARBA" id="ARBA00004167"/>
    </source>
</evidence>
<dbReference type="SUPFAM" id="SSF101912">
    <property type="entry name" value="Sema domain"/>
    <property type="match status" value="1"/>
</dbReference>
<dbReference type="Pfam" id="PF01833">
    <property type="entry name" value="TIG"/>
    <property type="match status" value="1"/>
</dbReference>
<dbReference type="Proteomes" id="UP001176961">
    <property type="component" value="Unassembled WGS sequence"/>
</dbReference>
<dbReference type="SUPFAM" id="SSF56112">
    <property type="entry name" value="Protein kinase-like (PK-like)"/>
    <property type="match status" value="1"/>
</dbReference>
<feature type="signal peptide" evidence="9">
    <location>
        <begin position="1"/>
        <end position="18"/>
    </location>
</feature>
<evidence type="ECO:0000256" key="6">
    <source>
        <dbReference type="ARBA" id="ARBA00023137"/>
    </source>
</evidence>
<keyword evidence="8" id="KW-1133">Transmembrane helix</keyword>
<evidence type="ECO:0000313" key="12">
    <source>
        <dbReference type="Proteomes" id="UP001176961"/>
    </source>
</evidence>
<evidence type="ECO:0000256" key="9">
    <source>
        <dbReference type="SAM" id="SignalP"/>
    </source>
</evidence>
<dbReference type="Gene3D" id="1.10.510.10">
    <property type="entry name" value="Transferase(Phosphotransferase) domain 1"/>
    <property type="match status" value="1"/>
</dbReference>
<dbReference type="PROSITE" id="PS50011">
    <property type="entry name" value="PROTEIN_KINASE_DOM"/>
    <property type="match status" value="1"/>
</dbReference>
<accession>A0AA36HFZ7</accession>
<feature type="binding site" evidence="7">
    <location>
        <position position="732"/>
    </location>
    <ligand>
        <name>ATP</name>
        <dbReference type="ChEBI" id="CHEBI:30616"/>
    </ligand>
</feature>
<evidence type="ECO:0000256" key="4">
    <source>
        <dbReference type="ARBA" id="ARBA00022777"/>
    </source>
</evidence>
<evidence type="ECO:0000256" key="2">
    <source>
        <dbReference type="ARBA" id="ARBA00022679"/>
    </source>
</evidence>
<evidence type="ECO:0000259" key="10">
    <source>
        <dbReference type="PROSITE" id="PS50011"/>
    </source>
</evidence>
<dbReference type="InterPro" id="IPR015943">
    <property type="entry name" value="WD40/YVTN_repeat-like_dom_sf"/>
</dbReference>
<dbReference type="InterPro" id="IPR036352">
    <property type="entry name" value="Semap_dom_sf"/>
</dbReference>
<gene>
    <name evidence="11" type="ORF">CYNAS_LOCUS22088</name>
</gene>
<evidence type="ECO:0000313" key="11">
    <source>
        <dbReference type="EMBL" id="CAJ0610105.1"/>
    </source>
</evidence>
<dbReference type="InterPro" id="IPR011009">
    <property type="entry name" value="Kinase-like_dom_sf"/>
</dbReference>
<evidence type="ECO:0000256" key="8">
    <source>
        <dbReference type="SAM" id="Phobius"/>
    </source>
</evidence>
<evidence type="ECO:0000256" key="5">
    <source>
        <dbReference type="ARBA" id="ARBA00022840"/>
    </source>
</evidence>
<dbReference type="InterPro" id="IPR050122">
    <property type="entry name" value="RTK"/>
</dbReference>
<dbReference type="AlphaFoldDB" id="A0AA36HFZ7"/>
<keyword evidence="8" id="KW-0472">Membrane</keyword>
<dbReference type="InterPro" id="IPR017441">
    <property type="entry name" value="Protein_kinase_ATP_BS"/>
</dbReference>
<dbReference type="GO" id="GO:0007169">
    <property type="term" value="P:cell surface receptor protein tyrosine kinase signaling pathway"/>
    <property type="evidence" value="ECO:0007669"/>
    <property type="project" value="TreeGrafter"/>
</dbReference>
<dbReference type="InterPro" id="IPR001245">
    <property type="entry name" value="Ser-Thr/Tyr_kinase_cat_dom"/>
</dbReference>
<keyword evidence="12" id="KW-1185">Reference proteome</keyword>
<dbReference type="FunFam" id="1.10.510.10:FF:000554">
    <property type="entry name" value="Predicted protein"/>
    <property type="match status" value="1"/>
</dbReference>
<keyword evidence="2" id="KW-0808">Transferase</keyword>
<protein>
    <recommendedName>
        <fullName evidence="10">Protein kinase domain-containing protein</fullName>
    </recommendedName>
</protein>
<dbReference type="GO" id="GO:0004714">
    <property type="term" value="F:transmembrane receptor protein tyrosine kinase activity"/>
    <property type="evidence" value="ECO:0007669"/>
    <property type="project" value="TreeGrafter"/>
</dbReference>
<keyword evidence="6" id="KW-0829">Tyrosine-protein kinase</keyword>
<dbReference type="GO" id="GO:0043235">
    <property type="term" value="C:receptor complex"/>
    <property type="evidence" value="ECO:0007669"/>
    <property type="project" value="TreeGrafter"/>
</dbReference>
<dbReference type="Pfam" id="PF07714">
    <property type="entry name" value="PK_Tyr_Ser-Thr"/>
    <property type="match status" value="1"/>
</dbReference>
<dbReference type="GO" id="GO:0005524">
    <property type="term" value="F:ATP binding"/>
    <property type="evidence" value="ECO:0007669"/>
    <property type="project" value="UniProtKB-UniRule"/>
</dbReference>
<name>A0AA36HFZ7_CYLNA</name>
<proteinExistence type="predicted"/>
<dbReference type="CDD" id="cd00192">
    <property type="entry name" value="PTKc"/>
    <property type="match status" value="1"/>
</dbReference>
<dbReference type="GO" id="GO:0007399">
    <property type="term" value="P:nervous system development"/>
    <property type="evidence" value="ECO:0007669"/>
    <property type="project" value="TreeGrafter"/>
</dbReference>
<keyword evidence="4" id="KW-0418">Kinase</keyword>
<dbReference type="InterPro" id="IPR002909">
    <property type="entry name" value="IPT_dom"/>
</dbReference>
<dbReference type="EMBL" id="CATQJL010000326">
    <property type="protein sequence ID" value="CAJ0610105.1"/>
    <property type="molecule type" value="Genomic_DNA"/>
</dbReference>
<organism evidence="11 12">
    <name type="scientific">Cylicocyclus nassatus</name>
    <name type="common">Nematode worm</name>
    <dbReference type="NCBI Taxonomy" id="53992"/>
    <lineage>
        <taxon>Eukaryota</taxon>
        <taxon>Metazoa</taxon>
        <taxon>Ecdysozoa</taxon>
        <taxon>Nematoda</taxon>
        <taxon>Chromadorea</taxon>
        <taxon>Rhabditida</taxon>
        <taxon>Rhabditina</taxon>
        <taxon>Rhabditomorpha</taxon>
        <taxon>Strongyloidea</taxon>
        <taxon>Strongylidae</taxon>
        <taxon>Cylicocyclus</taxon>
    </lineage>
</organism>
<dbReference type="GO" id="GO:0005886">
    <property type="term" value="C:plasma membrane"/>
    <property type="evidence" value="ECO:0007669"/>
    <property type="project" value="TreeGrafter"/>
</dbReference>
<dbReference type="Gene3D" id="2.130.10.10">
    <property type="entry name" value="YVTN repeat-like/Quinoprotein amine dehydrogenase"/>
    <property type="match status" value="1"/>
</dbReference>
<feature type="domain" description="Protein kinase" evidence="10">
    <location>
        <begin position="700"/>
        <end position="961"/>
    </location>
</feature>
<dbReference type="InterPro" id="IPR000719">
    <property type="entry name" value="Prot_kinase_dom"/>
</dbReference>
<evidence type="ECO:0000256" key="3">
    <source>
        <dbReference type="ARBA" id="ARBA00022741"/>
    </source>
</evidence>
<feature type="transmembrane region" description="Helical" evidence="8">
    <location>
        <begin position="621"/>
        <end position="641"/>
    </location>
</feature>